<feature type="non-terminal residue" evidence="3">
    <location>
        <position position="1"/>
    </location>
</feature>
<dbReference type="EMBL" id="BGPR01041595">
    <property type="protein sequence ID" value="GBO17881.1"/>
    <property type="molecule type" value="Genomic_DNA"/>
</dbReference>
<dbReference type="Pfam" id="PF21787">
    <property type="entry name" value="TNP-like_RNaseH_N"/>
    <property type="match status" value="1"/>
</dbReference>
<accession>A0A4Y2V041</accession>
<dbReference type="Pfam" id="PF21788">
    <property type="entry name" value="TNP-like_GBD"/>
    <property type="match status" value="1"/>
</dbReference>
<dbReference type="PANTHER" id="PTHR47577:SF2">
    <property type="entry name" value="THAP DOMAIN CONTAINING 9"/>
    <property type="match status" value="1"/>
</dbReference>
<dbReference type="InterPro" id="IPR048365">
    <property type="entry name" value="TNP-like_RNaseH_N"/>
</dbReference>
<dbReference type="Proteomes" id="UP000499080">
    <property type="component" value="Unassembled WGS sequence"/>
</dbReference>
<dbReference type="OrthoDB" id="7698710at2759"/>
<dbReference type="AlphaFoldDB" id="A0A4Y2V041"/>
<reference evidence="3 4" key="1">
    <citation type="journal article" date="2019" name="Sci. Rep.">
        <title>Orb-weaving spider Araneus ventricosus genome elucidates the spidroin gene catalogue.</title>
        <authorList>
            <person name="Kono N."/>
            <person name="Nakamura H."/>
            <person name="Ohtoshi R."/>
            <person name="Moran D.A.P."/>
            <person name="Shinohara A."/>
            <person name="Yoshida Y."/>
            <person name="Fujiwara M."/>
            <person name="Mori M."/>
            <person name="Tomita M."/>
            <person name="Arakawa K."/>
        </authorList>
    </citation>
    <scope>NUCLEOTIDE SEQUENCE [LARGE SCALE GENOMIC DNA]</scope>
</reference>
<dbReference type="PANTHER" id="PTHR47577">
    <property type="entry name" value="THAP DOMAIN-CONTAINING PROTEIN 6"/>
    <property type="match status" value="1"/>
</dbReference>
<evidence type="ECO:0000313" key="3">
    <source>
        <dbReference type="EMBL" id="GBO17881.1"/>
    </source>
</evidence>
<comment type="caution">
    <text evidence="3">The sequence shown here is derived from an EMBL/GenBank/DDBJ whole genome shotgun (WGS) entry which is preliminary data.</text>
</comment>
<feature type="domain" description="Transposable element P transposase-like RNase H" evidence="1">
    <location>
        <begin position="21"/>
        <end position="153"/>
    </location>
</feature>
<protein>
    <submittedName>
        <fullName evidence="3">Transposable element P transposase</fullName>
    </submittedName>
</protein>
<gene>
    <name evidence="3" type="primary">T_41</name>
    <name evidence="3" type="ORF">AVEN_185650_1</name>
</gene>
<dbReference type="InterPro" id="IPR048366">
    <property type="entry name" value="TNP-like_GBD"/>
</dbReference>
<evidence type="ECO:0000313" key="4">
    <source>
        <dbReference type="Proteomes" id="UP000499080"/>
    </source>
</evidence>
<keyword evidence="4" id="KW-1185">Reference proteome</keyword>
<sequence>KYFAFPSKATLHRYTYNVSKAPGFCSNLVKCLKIQSSRMSESEKLCVLSIDEMAIKPGYTYAEDLDCVDGFTAFKQDYKEKPPYAISALVFMARGVVKNWKQVLGYYFTSHTDKFSLKKLVEETIDILQSCGLDVVSIVCDQGPKNQGLFKEMNVTTENPFFVHKTKKIYAMYDPPHLLKSVRNNLKNHGIYYEDTSIGDTPRTAFANWKHIEELYEMDSKDEFSACRKLTKKHIAVSGLKKMNVKLAAQVSHSVAAALNLYVAAQRIESNGIDTARFLKKMDTLFDTVNSRTLKHQKKELCAVTENSCHVEIWKDMISWIKTWSIRSSKGKTIVAPCKNGWILTLNEFIGISQDLLMKNKFILTNRFNQDVLENTFSSIRRRGALRDNPDTYEFRHTIHKVIIANFLKQSVGKNCQVDGAYTLIDFSTFNKREIFEILNSEDCAEECVQDSVSENVISCEEKNVYKIMWT</sequence>
<evidence type="ECO:0000259" key="1">
    <source>
        <dbReference type="Pfam" id="PF21787"/>
    </source>
</evidence>
<name>A0A4Y2V041_ARAVE</name>
<evidence type="ECO:0000259" key="2">
    <source>
        <dbReference type="Pfam" id="PF21788"/>
    </source>
</evidence>
<feature type="domain" description="Transposable element P transposase-like GTP-binding insertion" evidence="2">
    <location>
        <begin position="177"/>
        <end position="297"/>
    </location>
</feature>
<organism evidence="3 4">
    <name type="scientific">Araneus ventricosus</name>
    <name type="common">Orbweaver spider</name>
    <name type="synonym">Epeira ventricosa</name>
    <dbReference type="NCBI Taxonomy" id="182803"/>
    <lineage>
        <taxon>Eukaryota</taxon>
        <taxon>Metazoa</taxon>
        <taxon>Ecdysozoa</taxon>
        <taxon>Arthropoda</taxon>
        <taxon>Chelicerata</taxon>
        <taxon>Arachnida</taxon>
        <taxon>Araneae</taxon>
        <taxon>Araneomorphae</taxon>
        <taxon>Entelegynae</taxon>
        <taxon>Araneoidea</taxon>
        <taxon>Araneidae</taxon>
        <taxon>Araneus</taxon>
    </lineage>
</organism>
<proteinExistence type="predicted"/>